<dbReference type="Pfam" id="PF13434">
    <property type="entry name" value="Lys_Orn_oxgnase"/>
    <property type="match status" value="1"/>
</dbReference>
<dbReference type="Proteomes" id="UP000002770">
    <property type="component" value="Unassembled WGS sequence"/>
</dbReference>
<comment type="similarity">
    <text evidence="3">Belongs to the lysine N(6)-hydroxylase/L-ornithine N(5)-oxygenase family.</text>
</comment>
<gene>
    <name evidence="8" type="ORF">LDG_6708</name>
</gene>
<evidence type="ECO:0000313" key="8">
    <source>
        <dbReference type="EMBL" id="EHL31247.1"/>
    </source>
</evidence>
<evidence type="ECO:0000256" key="2">
    <source>
        <dbReference type="ARBA" id="ARBA00004924"/>
    </source>
</evidence>
<proteinExistence type="inferred from homology"/>
<comment type="cofactor">
    <cofactor evidence="1">
        <name>FAD</name>
        <dbReference type="ChEBI" id="CHEBI:57692"/>
    </cofactor>
</comment>
<protein>
    <submittedName>
        <fullName evidence="8">Uncharacterized protein</fullName>
    </submittedName>
</protein>
<sequence length="283" mass="32434">MYCDVFGVGAGPANLSLAALLEKTPDIKAYFCDKKIKYHWHPGMLIPGTKLQVSYLKDLVTLVDPTNKYSFINYLHQSGKLYQFITADFKETSRLEFSQYLEWVFNDLRSVREDETILDISLIQDELAITTTKETYQTKKLVLGSGLVPYIPDYCKDFVNDEVFHSAEYLHKKTDLSNKKVTIIGGGQSGAEILLDSLSKTNGLPLKIYWISKEQNFDAIDDSAFANELFLPSYIKYFYQLPPHLKSSLLEKQRLASDGISNHTIDNIYQKLYELEFIYKKIG</sequence>
<dbReference type="GO" id="GO:0016491">
    <property type="term" value="F:oxidoreductase activity"/>
    <property type="evidence" value="ECO:0007669"/>
    <property type="project" value="UniProtKB-KW"/>
</dbReference>
<evidence type="ECO:0000256" key="1">
    <source>
        <dbReference type="ARBA" id="ARBA00001974"/>
    </source>
</evidence>
<evidence type="ECO:0000256" key="6">
    <source>
        <dbReference type="ARBA" id="ARBA00022857"/>
    </source>
</evidence>
<evidence type="ECO:0000256" key="4">
    <source>
        <dbReference type="ARBA" id="ARBA00022630"/>
    </source>
</evidence>
<evidence type="ECO:0000313" key="9">
    <source>
        <dbReference type="Proteomes" id="UP000002770"/>
    </source>
</evidence>
<keyword evidence="4" id="KW-0285">Flavoprotein</keyword>
<dbReference type="EMBL" id="JH413817">
    <property type="protein sequence ID" value="EHL31247.1"/>
    <property type="molecule type" value="Genomic_DNA"/>
</dbReference>
<keyword evidence="9" id="KW-1185">Reference proteome</keyword>
<keyword evidence="7" id="KW-0560">Oxidoreductase</keyword>
<keyword evidence="5" id="KW-0274">FAD</keyword>
<dbReference type="AlphaFoldDB" id="G9EN86"/>
<name>G9EN86_9GAMM</name>
<reference evidence="8 9" key="1">
    <citation type="journal article" date="2011" name="BMC Genomics">
        <title>Insight into cross-talk between intra-amoebal pathogens.</title>
        <authorList>
            <person name="Gimenez G."/>
            <person name="Bertelli C."/>
            <person name="Moliner C."/>
            <person name="Robert C."/>
            <person name="Raoult D."/>
            <person name="Fournier P.E."/>
            <person name="Greub G."/>
        </authorList>
    </citation>
    <scope>NUCLEOTIDE SEQUENCE [LARGE SCALE GENOMIC DNA]</scope>
    <source>
        <strain evidence="8 9">LLAP12</strain>
    </source>
</reference>
<keyword evidence="6" id="KW-0521">NADP</keyword>
<dbReference type="InterPro" id="IPR036188">
    <property type="entry name" value="FAD/NAD-bd_sf"/>
</dbReference>
<dbReference type="eggNOG" id="COG3486">
    <property type="taxonomic scope" value="Bacteria"/>
</dbReference>
<dbReference type="HOGENOM" id="CLU_1072590_0_0_6"/>
<accession>G9EN86</accession>
<evidence type="ECO:0000256" key="7">
    <source>
        <dbReference type="ARBA" id="ARBA00023002"/>
    </source>
</evidence>
<dbReference type="SUPFAM" id="SSF51905">
    <property type="entry name" value="FAD/NAD(P)-binding domain"/>
    <property type="match status" value="1"/>
</dbReference>
<dbReference type="PANTHER" id="PTHR42802">
    <property type="entry name" value="MONOOXYGENASE"/>
    <property type="match status" value="1"/>
</dbReference>
<evidence type="ECO:0000256" key="5">
    <source>
        <dbReference type="ARBA" id="ARBA00022827"/>
    </source>
</evidence>
<dbReference type="PANTHER" id="PTHR42802:SF1">
    <property type="entry name" value="L-ORNITHINE N(5)-MONOOXYGENASE"/>
    <property type="match status" value="1"/>
</dbReference>
<dbReference type="STRING" id="658187.LDG_6708"/>
<evidence type="ECO:0000256" key="3">
    <source>
        <dbReference type="ARBA" id="ARBA00007588"/>
    </source>
</evidence>
<dbReference type="Gene3D" id="3.50.50.60">
    <property type="entry name" value="FAD/NAD(P)-binding domain"/>
    <property type="match status" value="1"/>
</dbReference>
<organism evidence="8 9">
    <name type="scientific">Legionella drancourtii LLAP12</name>
    <dbReference type="NCBI Taxonomy" id="658187"/>
    <lineage>
        <taxon>Bacteria</taxon>
        <taxon>Pseudomonadati</taxon>
        <taxon>Pseudomonadota</taxon>
        <taxon>Gammaproteobacteria</taxon>
        <taxon>Legionellales</taxon>
        <taxon>Legionellaceae</taxon>
        <taxon>Legionella</taxon>
    </lineage>
</organism>
<dbReference type="InterPro" id="IPR025700">
    <property type="entry name" value="Lys/Orn_oxygenase"/>
</dbReference>
<comment type="pathway">
    <text evidence="2">Siderophore biosynthesis.</text>
</comment>
<dbReference type="InParanoid" id="G9EN86"/>